<evidence type="ECO:0000313" key="3">
    <source>
        <dbReference type="Proteomes" id="UP000193218"/>
    </source>
</evidence>
<reference evidence="2 3" key="1">
    <citation type="submission" date="2017-03" db="EMBL/GenBank/DDBJ databases">
        <title>Widespread Adenine N6-methylation of Active Genes in Fungi.</title>
        <authorList>
            <consortium name="DOE Joint Genome Institute"/>
            <person name="Mondo S.J."/>
            <person name="Dannebaum R.O."/>
            <person name="Kuo R.C."/>
            <person name="Louie K.B."/>
            <person name="Bewick A.J."/>
            <person name="Labutti K."/>
            <person name="Haridas S."/>
            <person name="Kuo A."/>
            <person name="Salamov A."/>
            <person name="Ahrendt S.R."/>
            <person name="Lau R."/>
            <person name="Bowen B.P."/>
            <person name="Lipzen A."/>
            <person name="Sullivan W."/>
            <person name="Andreopoulos W.B."/>
            <person name="Clum A."/>
            <person name="Lindquist E."/>
            <person name="Daum C."/>
            <person name="Northen T.R."/>
            <person name="Ramamoorthy G."/>
            <person name="Schmitz R.J."/>
            <person name="Gryganskyi A."/>
            <person name="Culley D."/>
            <person name="Magnuson J."/>
            <person name="James T.Y."/>
            <person name="O'Malley M.A."/>
            <person name="Stajich J.E."/>
            <person name="Spatafora J.W."/>
            <person name="Visel A."/>
            <person name="Grigoriev I.V."/>
        </authorList>
    </citation>
    <scope>NUCLEOTIDE SEQUENCE [LARGE SCALE GENOMIC DNA]</scope>
    <source>
        <strain evidence="2 3">NRRL Y-17943</strain>
    </source>
</reference>
<sequence length="413" mass="43899">MPSVMSSARTVDPSTLNEELINATSAIKSKLMAKAPMIHKIDQVTGVSSKVADQINGYFAHMKKPKSSLRTLDRTLSEDGTRAKRTRNQGGGQTDATSAGRTLSEDMGRDRGGGVAATAGEHTTQSSGGGQQTTESLTEGQKRLLAAKKAELNDRWLQAPTVAGSAAGSAIQSRITDLHSKGDKDGLRGFIKSLQGANRNYGIQVAKGLNERDPIDKRSTSNASASQTQGRSSGPATTMTNQASTTNAPLTQTEISRRMKETADQWVKSRRGKPQGTPWTTEEQETFKREVLPSLLTGMSQAVETELRAQAWQKAADGIAKVLQKDDGTRGLETIDTSGKYTMTTYTPAKVTREGLTSLVSDIPPDFLGLSTTGDSSSRNEGSSPASDKPSSMLSRLSSYLPASVQRSVGGTA</sequence>
<feature type="compositionally biased region" description="Basic and acidic residues" evidence="1">
    <location>
        <begin position="71"/>
        <end position="82"/>
    </location>
</feature>
<dbReference type="EMBL" id="NBSH01000007">
    <property type="protein sequence ID" value="ORX36716.1"/>
    <property type="molecule type" value="Genomic_DNA"/>
</dbReference>
<feature type="compositionally biased region" description="Basic and acidic residues" evidence="1">
    <location>
        <begin position="209"/>
        <end position="219"/>
    </location>
</feature>
<dbReference type="Proteomes" id="UP000193218">
    <property type="component" value="Unassembled WGS sequence"/>
</dbReference>
<protein>
    <submittedName>
        <fullName evidence="2">Uncharacterized protein</fullName>
    </submittedName>
</protein>
<feature type="region of interest" description="Disordered" evidence="1">
    <location>
        <begin position="208"/>
        <end position="283"/>
    </location>
</feature>
<feature type="region of interest" description="Disordered" evidence="1">
    <location>
        <begin position="66"/>
        <end position="138"/>
    </location>
</feature>
<organism evidence="2 3">
    <name type="scientific">Kockovaella imperatae</name>
    <dbReference type="NCBI Taxonomy" id="4999"/>
    <lineage>
        <taxon>Eukaryota</taxon>
        <taxon>Fungi</taxon>
        <taxon>Dikarya</taxon>
        <taxon>Basidiomycota</taxon>
        <taxon>Agaricomycotina</taxon>
        <taxon>Tremellomycetes</taxon>
        <taxon>Tremellales</taxon>
        <taxon>Cuniculitremaceae</taxon>
        <taxon>Kockovaella</taxon>
    </lineage>
</organism>
<gene>
    <name evidence="2" type="ORF">BD324DRAFT_626923</name>
</gene>
<feature type="compositionally biased region" description="Polar residues" evidence="1">
    <location>
        <begin position="220"/>
        <end position="254"/>
    </location>
</feature>
<evidence type="ECO:0000256" key="1">
    <source>
        <dbReference type="SAM" id="MobiDB-lite"/>
    </source>
</evidence>
<dbReference type="AlphaFoldDB" id="A0A1Y1UGT3"/>
<comment type="caution">
    <text evidence="2">The sequence shown here is derived from an EMBL/GenBank/DDBJ whole genome shotgun (WGS) entry which is preliminary data.</text>
</comment>
<feature type="region of interest" description="Disordered" evidence="1">
    <location>
        <begin position="362"/>
        <end position="413"/>
    </location>
</feature>
<evidence type="ECO:0000313" key="2">
    <source>
        <dbReference type="EMBL" id="ORX36716.1"/>
    </source>
</evidence>
<proteinExistence type="predicted"/>
<name>A0A1Y1UGT3_9TREE</name>
<keyword evidence="3" id="KW-1185">Reference proteome</keyword>
<dbReference type="RefSeq" id="XP_021870785.1">
    <property type="nucleotide sequence ID" value="XM_022015944.1"/>
</dbReference>
<dbReference type="InParanoid" id="A0A1Y1UGT3"/>
<feature type="compositionally biased region" description="Polar residues" evidence="1">
    <location>
        <begin position="370"/>
        <end position="398"/>
    </location>
</feature>
<feature type="compositionally biased region" description="Basic and acidic residues" evidence="1">
    <location>
        <begin position="103"/>
        <end position="112"/>
    </location>
</feature>
<feature type="compositionally biased region" description="Low complexity" evidence="1">
    <location>
        <begin position="120"/>
        <end position="138"/>
    </location>
</feature>
<dbReference type="GeneID" id="33557753"/>
<accession>A0A1Y1UGT3</accession>